<name>A0A8E0RXB7_9TREM</name>
<proteinExistence type="predicted"/>
<feature type="region of interest" description="Disordered" evidence="2">
    <location>
        <begin position="67"/>
        <end position="97"/>
    </location>
</feature>
<accession>A0A8E0RXB7</accession>
<dbReference type="PANTHER" id="PTHR23159:SF31">
    <property type="entry name" value="CENTROSOME-ASSOCIATED PROTEIN CEP250 ISOFORM X1"/>
    <property type="match status" value="1"/>
</dbReference>
<evidence type="ECO:0000256" key="1">
    <source>
        <dbReference type="SAM" id="Coils"/>
    </source>
</evidence>
<reference evidence="3" key="1">
    <citation type="submission" date="2019-05" db="EMBL/GenBank/DDBJ databases">
        <title>Annotation for the trematode Fasciolopsis buski.</title>
        <authorList>
            <person name="Choi Y.-J."/>
        </authorList>
    </citation>
    <scope>NUCLEOTIDE SEQUENCE</scope>
    <source>
        <strain evidence="3">HT</strain>
        <tissue evidence="3">Whole worm</tissue>
    </source>
</reference>
<dbReference type="OrthoDB" id="6242357at2759"/>
<keyword evidence="1" id="KW-0175">Coiled coil</keyword>
<feature type="coiled-coil region" evidence="1">
    <location>
        <begin position="729"/>
        <end position="763"/>
    </location>
</feature>
<evidence type="ECO:0000313" key="4">
    <source>
        <dbReference type="Proteomes" id="UP000728185"/>
    </source>
</evidence>
<feature type="compositionally biased region" description="Polar residues" evidence="2">
    <location>
        <begin position="451"/>
        <end position="460"/>
    </location>
</feature>
<evidence type="ECO:0000313" key="3">
    <source>
        <dbReference type="EMBL" id="KAA0194511.1"/>
    </source>
</evidence>
<gene>
    <name evidence="3" type="ORF">FBUS_03525</name>
</gene>
<dbReference type="Proteomes" id="UP000728185">
    <property type="component" value="Unassembled WGS sequence"/>
</dbReference>
<organism evidence="3 4">
    <name type="scientific">Fasciolopsis buskii</name>
    <dbReference type="NCBI Taxonomy" id="27845"/>
    <lineage>
        <taxon>Eukaryota</taxon>
        <taxon>Metazoa</taxon>
        <taxon>Spiralia</taxon>
        <taxon>Lophotrochozoa</taxon>
        <taxon>Platyhelminthes</taxon>
        <taxon>Trematoda</taxon>
        <taxon>Digenea</taxon>
        <taxon>Plagiorchiida</taxon>
        <taxon>Echinostomata</taxon>
        <taxon>Echinostomatoidea</taxon>
        <taxon>Fasciolidae</taxon>
        <taxon>Fasciolopsis</taxon>
    </lineage>
</organism>
<feature type="compositionally biased region" description="Polar residues" evidence="2">
    <location>
        <begin position="711"/>
        <end position="720"/>
    </location>
</feature>
<dbReference type="EMBL" id="LUCM01004347">
    <property type="protein sequence ID" value="KAA0194511.1"/>
    <property type="molecule type" value="Genomic_DNA"/>
</dbReference>
<evidence type="ECO:0000256" key="2">
    <source>
        <dbReference type="SAM" id="MobiDB-lite"/>
    </source>
</evidence>
<feature type="region of interest" description="Disordered" evidence="2">
    <location>
        <begin position="408"/>
        <end position="588"/>
    </location>
</feature>
<feature type="region of interest" description="Disordered" evidence="2">
    <location>
        <begin position="693"/>
        <end position="721"/>
    </location>
</feature>
<protein>
    <submittedName>
        <fullName evidence="3">Uncharacterized protein</fullName>
    </submittedName>
</protein>
<dbReference type="PANTHER" id="PTHR23159">
    <property type="entry name" value="CENTROSOMAL PROTEIN 2"/>
    <property type="match status" value="1"/>
</dbReference>
<feature type="compositionally biased region" description="Basic and acidic residues" evidence="2">
    <location>
        <begin position="568"/>
        <end position="579"/>
    </location>
</feature>
<feature type="compositionally biased region" description="Basic and acidic residues" evidence="2">
    <location>
        <begin position="80"/>
        <end position="89"/>
    </location>
</feature>
<dbReference type="AlphaFoldDB" id="A0A8E0RXB7"/>
<sequence length="793" mass="90968">MTETAQFEAAESMADPIVQVSQVSVTVSKPQQSAQMEDHVEVTETKHTSKKHEVQDSMLNKDAVKVQETSRTVQEPNGMEYKDRPDNQTERVQTTTETEYETVEGGKKKHVKSSLTEMKEVSHRVHRTLYNDSPDSTSANVSEFSEIPRARPRIPVKTSSDSGQKLPRTPVMPTIRVSSARPVFVERTIDTGRSTTEQRSKTLPSGLSGFVPVQLHEEVKRSYERELAELKNMQSSVSNADLKAESKEEMTRQILQLETDLQDSKKTSFRSFVYLFSHFSMSDVLSDEIQKTRRRFQHMLTKTAHLESTVRELNDKLKSKNKQLQRDTQERDNLLDKLRETQTQVKRMERYVEKLEDERSMLVKDYEILRQSHNRKEHQLQGYTTERAELLRRLDILEYEKQQLELQLMDPRRKDRSSTYRSSTTSSLPYGELPSDLQVDVHPASEVGAPTPSTSKTNGAINAEQRREPGWSADIGANRTETGDDETLRESLAAPENTESPSVNVDTLAVDPSSQAVDETSPADTVRGQSSPQRTHTDGAGEDETGQASGSQEASPDLRGDHRRHDKPPRLPIERDDRNLSLTDSQDEEIIAPYMHSSTRIAQSYDDARYTSSKNYHLKRRTIRRPVDYHTSRSVDVRGDAYVRSSRYRRPTSAYGYVSSRYTTRDIEVFPSPLPPRSTTSLGRSAFVEHVRSPDREFSRMHRSPMRRANPSYTPYSTMSPDPFRYEPIKASRPEVSQLEAQLDSLKREKRRLEKQYNATQTASTLTDNLRRREELVRMSRTYQHHSEMTHYS</sequence>
<feature type="coiled-coil region" evidence="1">
    <location>
        <begin position="303"/>
        <end position="407"/>
    </location>
</feature>
<feature type="coiled-coil region" evidence="1">
    <location>
        <begin position="213"/>
        <end position="267"/>
    </location>
</feature>
<comment type="caution">
    <text evidence="3">The sequence shown here is derived from an EMBL/GenBank/DDBJ whole genome shotgun (WGS) entry which is preliminary data.</text>
</comment>
<keyword evidence="4" id="KW-1185">Reference proteome</keyword>